<evidence type="ECO:0000313" key="1">
    <source>
        <dbReference type="EMBL" id="PPA75522.1"/>
    </source>
</evidence>
<dbReference type="CDD" id="cd08026">
    <property type="entry name" value="DUF326"/>
    <property type="match status" value="1"/>
</dbReference>
<name>A0A2S5GQY8_9BURK</name>
<organism evidence="1 2">
    <name type="scientific">Achromobacter spanius</name>
    <dbReference type="NCBI Taxonomy" id="217203"/>
    <lineage>
        <taxon>Bacteria</taxon>
        <taxon>Pseudomonadati</taxon>
        <taxon>Pseudomonadota</taxon>
        <taxon>Betaproteobacteria</taxon>
        <taxon>Burkholderiales</taxon>
        <taxon>Alcaligenaceae</taxon>
        <taxon>Achromobacter</taxon>
    </lineage>
</organism>
<accession>A0A2S5GQY8</accession>
<comment type="caution">
    <text evidence="1">The sequence shown here is derived from an EMBL/GenBank/DDBJ whole genome shotgun (WGS) entry which is preliminary data.</text>
</comment>
<dbReference type="RefSeq" id="WP_046807127.1">
    <property type="nucleotide sequence ID" value="NZ_PREU01000006.1"/>
</dbReference>
<dbReference type="InterPro" id="IPR005560">
    <property type="entry name" value="Csp_YhjQ"/>
</dbReference>
<dbReference type="InterPro" id="IPR044543">
    <property type="entry name" value="YHJQ-like"/>
</dbReference>
<sequence length="110" mass="11762">MTAVNKEMEACIDNCLACYRHCLQTASNHCLEAGGEHVEPEHFRLMMACAEICRTAAHTMLIGIEQHDRVCGACAEICAACADSCEGVGGMDDCVAACRRCADSCKKMAA</sequence>
<dbReference type="PANTHER" id="PTHR37310:SF1">
    <property type="entry name" value="CYTOPLASMIC PROTEIN"/>
    <property type="match status" value="1"/>
</dbReference>
<dbReference type="Pfam" id="PF03860">
    <property type="entry name" value="Csp"/>
    <property type="match status" value="1"/>
</dbReference>
<dbReference type="OrthoDB" id="5396211at2"/>
<dbReference type="EMBL" id="PREU01000006">
    <property type="protein sequence ID" value="PPA75522.1"/>
    <property type="molecule type" value="Genomic_DNA"/>
</dbReference>
<reference evidence="1 2" key="1">
    <citation type="submission" date="2018-02" db="EMBL/GenBank/DDBJ databases">
        <title>Draft Genome of Achromobacter spanius stain 6.</title>
        <authorList>
            <person name="Gunasekera T.S."/>
            <person name="Radwan O."/>
            <person name="Ruiz O.N."/>
        </authorList>
    </citation>
    <scope>NUCLEOTIDE SEQUENCE [LARGE SCALE GENOMIC DNA]</scope>
    <source>
        <strain evidence="1 2">6</strain>
    </source>
</reference>
<gene>
    <name evidence="1" type="ORF">C4E15_15635</name>
</gene>
<dbReference type="Proteomes" id="UP000239990">
    <property type="component" value="Unassembled WGS sequence"/>
</dbReference>
<dbReference type="PANTHER" id="PTHR37310">
    <property type="entry name" value="CYTOPLASMIC PROTEIN-RELATED"/>
    <property type="match status" value="1"/>
</dbReference>
<protein>
    <submittedName>
        <fullName evidence="1">Four-helix bundle copper-binding protein</fullName>
    </submittedName>
</protein>
<dbReference type="Gene3D" id="1.20.1270.360">
    <property type="match status" value="1"/>
</dbReference>
<evidence type="ECO:0000313" key="2">
    <source>
        <dbReference type="Proteomes" id="UP000239990"/>
    </source>
</evidence>
<proteinExistence type="predicted"/>
<dbReference type="AlphaFoldDB" id="A0A2S5GQY8"/>